<organism evidence="1">
    <name type="scientific">Anguilla anguilla</name>
    <name type="common">European freshwater eel</name>
    <name type="synonym">Muraena anguilla</name>
    <dbReference type="NCBI Taxonomy" id="7936"/>
    <lineage>
        <taxon>Eukaryota</taxon>
        <taxon>Metazoa</taxon>
        <taxon>Chordata</taxon>
        <taxon>Craniata</taxon>
        <taxon>Vertebrata</taxon>
        <taxon>Euteleostomi</taxon>
        <taxon>Actinopterygii</taxon>
        <taxon>Neopterygii</taxon>
        <taxon>Teleostei</taxon>
        <taxon>Anguilliformes</taxon>
        <taxon>Anguillidae</taxon>
        <taxon>Anguilla</taxon>
    </lineage>
</organism>
<dbReference type="AlphaFoldDB" id="A0A0E9PZ12"/>
<reference evidence="1" key="1">
    <citation type="submission" date="2014-11" db="EMBL/GenBank/DDBJ databases">
        <authorList>
            <person name="Amaro Gonzalez C."/>
        </authorList>
    </citation>
    <scope>NUCLEOTIDE SEQUENCE</scope>
</reference>
<accession>A0A0E9PZ12</accession>
<protein>
    <submittedName>
        <fullName evidence="1">Uncharacterized protein</fullName>
    </submittedName>
</protein>
<name>A0A0E9PZ12_ANGAN</name>
<proteinExistence type="predicted"/>
<dbReference type="EMBL" id="GBXM01099449">
    <property type="protein sequence ID" value="JAH09128.1"/>
    <property type="molecule type" value="Transcribed_RNA"/>
</dbReference>
<evidence type="ECO:0000313" key="1">
    <source>
        <dbReference type="EMBL" id="JAH09128.1"/>
    </source>
</evidence>
<sequence>MAVWNRCSNGLPTVPITVQICLCDGFMQSDILCCVPFLMHCVNVLKTCLCAVIK</sequence>
<reference evidence="1" key="2">
    <citation type="journal article" date="2015" name="Fish Shellfish Immunol.">
        <title>Early steps in the European eel (Anguilla anguilla)-Vibrio vulnificus interaction in the gills: Role of the RtxA13 toxin.</title>
        <authorList>
            <person name="Callol A."/>
            <person name="Pajuelo D."/>
            <person name="Ebbesson L."/>
            <person name="Teles M."/>
            <person name="MacKenzie S."/>
            <person name="Amaro C."/>
        </authorList>
    </citation>
    <scope>NUCLEOTIDE SEQUENCE</scope>
</reference>